<dbReference type="SUPFAM" id="SSF52266">
    <property type="entry name" value="SGNH hydrolase"/>
    <property type="match status" value="1"/>
</dbReference>
<protein>
    <submittedName>
        <fullName evidence="3">Lysophospholipase L1-like esterase</fullName>
    </submittedName>
</protein>
<accession>A0A327ZE14</accession>
<dbReference type="GO" id="GO:0004622">
    <property type="term" value="F:phosphatidylcholine lysophospholipase activity"/>
    <property type="evidence" value="ECO:0007669"/>
    <property type="project" value="TreeGrafter"/>
</dbReference>
<dbReference type="InterPro" id="IPR036514">
    <property type="entry name" value="SGNH_hydro_sf"/>
</dbReference>
<evidence type="ECO:0000259" key="2">
    <source>
        <dbReference type="Pfam" id="PF13472"/>
    </source>
</evidence>
<evidence type="ECO:0000313" key="4">
    <source>
        <dbReference type="Proteomes" id="UP000249341"/>
    </source>
</evidence>
<feature type="domain" description="SGNH hydrolase-type esterase" evidence="2">
    <location>
        <begin position="41"/>
        <end position="211"/>
    </location>
</feature>
<dbReference type="EMBL" id="QLMJ01000005">
    <property type="protein sequence ID" value="RAK38220.1"/>
    <property type="molecule type" value="Genomic_DNA"/>
</dbReference>
<dbReference type="Proteomes" id="UP000249341">
    <property type="component" value="Unassembled WGS sequence"/>
</dbReference>
<sequence>MRLLNRLVAVSLAAVVSLAVPHAAEAAPMKAQNTPIRIMPLGDSLTFGKGDRTENGYRTDLHTWLTAAGVDTDFVGSQANGSGADTAHEGHPGWRISWITRHTGYWMRKYKPQVVLLDIGTNDLLRHQAPGAPQRLDKLIDKIIATDPDTRIVLAKLLIVKGKHEREFRSFNAKLAKAAARHPGKVTLVDMSVIPASDTVDGVHPSQAGYRKMAAQWYQGLRKVLPMTTPVTPDR</sequence>
<dbReference type="Pfam" id="PF13472">
    <property type="entry name" value="Lipase_GDSL_2"/>
    <property type="match status" value="1"/>
</dbReference>
<gene>
    <name evidence="3" type="ORF">B0I29_105167</name>
</gene>
<feature type="chain" id="PRO_5016416827" evidence="1">
    <location>
        <begin position="27"/>
        <end position="235"/>
    </location>
</feature>
<organism evidence="3 4">
    <name type="scientific">Actinoplanes lutulentus</name>
    <dbReference type="NCBI Taxonomy" id="1287878"/>
    <lineage>
        <taxon>Bacteria</taxon>
        <taxon>Bacillati</taxon>
        <taxon>Actinomycetota</taxon>
        <taxon>Actinomycetes</taxon>
        <taxon>Micromonosporales</taxon>
        <taxon>Micromonosporaceae</taxon>
        <taxon>Actinoplanes</taxon>
    </lineage>
</organism>
<evidence type="ECO:0000313" key="3">
    <source>
        <dbReference type="EMBL" id="RAK38220.1"/>
    </source>
</evidence>
<dbReference type="InterPro" id="IPR051532">
    <property type="entry name" value="Ester_Hydrolysis_Enzymes"/>
</dbReference>
<dbReference type="CDD" id="cd01833">
    <property type="entry name" value="XynB_like"/>
    <property type="match status" value="1"/>
</dbReference>
<name>A0A327ZE14_9ACTN</name>
<keyword evidence="4" id="KW-1185">Reference proteome</keyword>
<dbReference type="OrthoDB" id="468550at2"/>
<keyword evidence="1" id="KW-0732">Signal</keyword>
<evidence type="ECO:0000256" key="1">
    <source>
        <dbReference type="SAM" id="SignalP"/>
    </source>
</evidence>
<dbReference type="PANTHER" id="PTHR30383">
    <property type="entry name" value="THIOESTERASE 1/PROTEASE 1/LYSOPHOSPHOLIPASE L1"/>
    <property type="match status" value="1"/>
</dbReference>
<reference evidence="3 4" key="1">
    <citation type="submission" date="2018-06" db="EMBL/GenBank/DDBJ databases">
        <title>Genomic Encyclopedia of Type Strains, Phase III (KMG-III): the genomes of soil and plant-associated and newly described type strains.</title>
        <authorList>
            <person name="Whitman W."/>
        </authorList>
    </citation>
    <scope>NUCLEOTIDE SEQUENCE [LARGE SCALE GENOMIC DNA]</scope>
    <source>
        <strain evidence="3 4">CGMCC 4.7090</strain>
    </source>
</reference>
<proteinExistence type="predicted"/>
<dbReference type="AlphaFoldDB" id="A0A327ZE14"/>
<dbReference type="Gene3D" id="3.40.50.1110">
    <property type="entry name" value="SGNH hydrolase"/>
    <property type="match status" value="1"/>
</dbReference>
<comment type="caution">
    <text evidence="3">The sequence shown here is derived from an EMBL/GenBank/DDBJ whole genome shotgun (WGS) entry which is preliminary data.</text>
</comment>
<dbReference type="InterPro" id="IPR013830">
    <property type="entry name" value="SGNH_hydro"/>
</dbReference>
<feature type="signal peptide" evidence="1">
    <location>
        <begin position="1"/>
        <end position="26"/>
    </location>
</feature>
<dbReference type="PANTHER" id="PTHR30383:SF5">
    <property type="entry name" value="SGNH HYDROLASE-TYPE ESTERASE DOMAIN-CONTAINING PROTEIN"/>
    <property type="match status" value="1"/>
</dbReference>
<dbReference type="RefSeq" id="WP_111649335.1">
    <property type="nucleotide sequence ID" value="NZ_JACHWI010000002.1"/>
</dbReference>